<evidence type="ECO:0000313" key="1">
    <source>
        <dbReference type="EMBL" id="GIH10030.1"/>
    </source>
</evidence>
<proteinExistence type="predicted"/>
<dbReference type="AlphaFoldDB" id="A0A8J3VKR1"/>
<dbReference type="SUPFAM" id="SSF56112">
    <property type="entry name" value="Protein kinase-like (PK-like)"/>
    <property type="match status" value="1"/>
</dbReference>
<keyword evidence="2" id="KW-1185">Reference proteome</keyword>
<reference evidence="1" key="1">
    <citation type="submission" date="2021-01" db="EMBL/GenBank/DDBJ databases">
        <title>Whole genome shotgun sequence of Rhizocola hellebori NBRC 109834.</title>
        <authorList>
            <person name="Komaki H."/>
            <person name="Tamura T."/>
        </authorList>
    </citation>
    <scope>NUCLEOTIDE SEQUENCE</scope>
    <source>
        <strain evidence="1">NBRC 109834</strain>
    </source>
</reference>
<accession>A0A8J3VKR1</accession>
<organism evidence="1 2">
    <name type="scientific">Rhizocola hellebori</name>
    <dbReference type="NCBI Taxonomy" id="1392758"/>
    <lineage>
        <taxon>Bacteria</taxon>
        <taxon>Bacillati</taxon>
        <taxon>Actinomycetota</taxon>
        <taxon>Actinomycetes</taxon>
        <taxon>Micromonosporales</taxon>
        <taxon>Micromonosporaceae</taxon>
        <taxon>Rhizocola</taxon>
    </lineage>
</organism>
<dbReference type="Proteomes" id="UP000612899">
    <property type="component" value="Unassembled WGS sequence"/>
</dbReference>
<comment type="caution">
    <text evidence="1">The sequence shown here is derived from an EMBL/GenBank/DDBJ whole genome shotgun (WGS) entry which is preliminary data.</text>
</comment>
<sequence length="369" mass="40566">MEAPRPWRQRNFRKPSESFFGPAVGEIHCDDGAMLTPRRLRHDRISGSLADRRDDELAAFLQAAPAGAVGVGGGSSVFEVDGVPVFAKQIPITDRELAHPHSTANLFDVPTYCQYGMYSLAGPGFGAWRELAANMIVTDGVLAGEAECFPLLYHWRVLPGRPPIASEHLDIDAVVAQFGEAPGVRQRFEELADATSSLVLFLEHISDPLLDRLNDPIGMAETFERQLFEVIAFLRSHELLHMDGHFDNMRADGDRVYLVDFGLATSPRFDLSDAERDFVARNVGHDADYAAMRLVNWLVTTVCGVPMPATGGPVERNAFVRRCASGDIPQDVPAVVAGILARHSPAAARMNDFCWRLFDGDIHAEYPGL</sequence>
<dbReference type="EMBL" id="BONY01000082">
    <property type="protein sequence ID" value="GIH10030.1"/>
    <property type="molecule type" value="Genomic_DNA"/>
</dbReference>
<dbReference type="InterPro" id="IPR011009">
    <property type="entry name" value="Kinase-like_dom_sf"/>
</dbReference>
<evidence type="ECO:0008006" key="3">
    <source>
        <dbReference type="Google" id="ProtNLM"/>
    </source>
</evidence>
<evidence type="ECO:0000313" key="2">
    <source>
        <dbReference type="Proteomes" id="UP000612899"/>
    </source>
</evidence>
<protein>
    <recommendedName>
        <fullName evidence="3">Serine/threonine protein phosphatase</fullName>
    </recommendedName>
</protein>
<gene>
    <name evidence="1" type="ORF">Rhe02_80970</name>
</gene>
<name>A0A8J3VKR1_9ACTN</name>